<keyword evidence="8" id="KW-0812">Transmembrane</keyword>
<evidence type="ECO:0000313" key="11">
    <source>
        <dbReference type="EMBL" id="MDT3426433.1"/>
    </source>
</evidence>
<dbReference type="PANTHER" id="PTHR43531:SF11">
    <property type="entry name" value="METHYL-ACCEPTING CHEMOTAXIS PROTEIN 3"/>
    <property type="match status" value="1"/>
</dbReference>
<dbReference type="Gene3D" id="1.10.287.950">
    <property type="entry name" value="Methyl-accepting chemotaxis protein"/>
    <property type="match status" value="1"/>
</dbReference>
<evidence type="ECO:0000256" key="5">
    <source>
        <dbReference type="ARBA" id="ARBA00029447"/>
    </source>
</evidence>
<evidence type="ECO:0000259" key="9">
    <source>
        <dbReference type="PROSITE" id="PS50111"/>
    </source>
</evidence>
<dbReference type="PANTHER" id="PTHR43531">
    <property type="entry name" value="PROTEIN ICFG"/>
    <property type="match status" value="1"/>
</dbReference>
<dbReference type="SUPFAM" id="SSF47170">
    <property type="entry name" value="Aspartate receptor, ligand-binding domain"/>
    <property type="match status" value="1"/>
</dbReference>
<evidence type="ECO:0000256" key="2">
    <source>
        <dbReference type="ARBA" id="ARBA00022475"/>
    </source>
</evidence>
<dbReference type="CDD" id="cd06225">
    <property type="entry name" value="HAMP"/>
    <property type="match status" value="1"/>
</dbReference>
<evidence type="ECO:0000256" key="3">
    <source>
        <dbReference type="ARBA" id="ARBA00022500"/>
    </source>
</evidence>
<keyword evidence="3" id="KW-0145">Chemotaxis</keyword>
<keyword evidence="12" id="KW-1185">Reference proteome</keyword>
<evidence type="ECO:0000259" key="10">
    <source>
        <dbReference type="PROSITE" id="PS50885"/>
    </source>
</evidence>
<keyword evidence="4 8" id="KW-0472">Membrane</keyword>
<feature type="domain" description="Methyl-accepting transducer" evidence="9">
    <location>
        <begin position="272"/>
        <end position="506"/>
    </location>
</feature>
<accession>A0ABU3H6I2</accession>
<organism evidence="11 12">
    <name type="scientific">Paenibacillus forsythiae</name>
    <dbReference type="NCBI Taxonomy" id="365616"/>
    <lineage>
        <taxon>Bacteria</taxon>
        <taxon>Bacillati</taxon>
        <taxon>Bacillota</taxon>
        <taxon>Bacilli</taxon>
        <taxon>Bacillales</taxon>
        <taxon>Paenibacillaceae</taxon>
        <taxon>Paenibacillus</taxon>
    </lineage>
</organism>
<feature type="coiled-coil region" evidence="7">
    <location>
        <begin position="92"/>
        <end position="138"/>
    </location>
</feature>
<dbReference type="Pfam" id="PF00672">
    <property type="entry name" value="HAMP"/>
    <property type="match status" value="1"/>
</dbReference>
<dbReference type="EMBL" id="JAUSUY010000006">
    <property type="protein sequence ID" value="MDT3426433.1"/>
    <property type="molecule type" value="Genomic_DNA"/>
</dbReference>
<dbReference type="PROSITE" id="PS50111">
    <property type="entry name" value="CHEMOTAXIS_TRANSDUC_2"/>
    <property type="match status" value="1"/>
</dbReference>
<dbReference type="PRINTS" id="PR00260">
    <property type="entry name" value="CHEMTRNSDUCR"/>
</dbReference>
<gene>
    <name evidence="11" type="ORF">J2Z22_001959</name>
</gene>
<comment type="subcellular location">
    <subcellularLocation>
        <location evidence="1">Cell membrane</location>
    </subcellularLocation>
</comment>
<dbReference type="InterPro" id="IPR051310">
    <property type="entry name" value="MCP_chemotaxis"/>
</dbReference>
<dbReference type="PROSITE" id="PS50885">
    <property type="entry name" value="HAMP"/>
    <property type="match status" value="1"/>
</dbReference>
<dbReference type="InterPro" id="IPR004090">
    <property type="entry name" value="Chemotax_Me-accpt_rcpt"/>
</dbReference>
<dbReference type="Proteomes" id="UP001248709">
    <property type="component" value="Unassembled WGS sequence"/>
</dbReference>
<keyword evidence="7" id="KW-0175">Coiled coil</keyword>
<name>A0ABU3H6I2_9BACL</name>
<dbReference type="Pfam" id="PF00015">
    <property type="entry name" value="MCPsignal"/>
    <property type="match status" value="1"/>
</dbReference>
<keyword evidence="6" id="KW-0807">Transducer</keyword>
<dbReference type="RefSeq" id="WP_312000986.1">
    <property type="nucleotide sequence ID" value="NZ_JAUSUY010000006.1"/>
</dbReference>
<feature type="domain" description="HAMP" evidence="10">
    <location>
        <begin position="215"/>
        <end position="267"/>
    </location>
</feature>
<dbReference type="SMART" id="SM00283">
    <property type="entry name" value="MA"/>
    <property type="match status" value="1"/>
</dbReference>
<evidence type="ECO:0000256" key="6">
    <source>
        <dbReference type="PROSITE-ProRule" id="PRU00284"/>
    </source>
</evidence>
<feature type="transmembrane region" description="Helical" evidence="8">
    <location>
        <begin position="12"/>
        <end position="32"/>
    </location>
</feature>
<dbReference type="InterPro" id="IPR035440">
    <property type="entry name" value="4HB_MCP_dom_sf"/>
</dbReference>
<dbReference type="InterPro" id="IPR004089">
    <property type="entry name" value="MCPsignal_dom"/>
</dbReference>
<dbReference type="Pfam" id="PF12729">
    <property type="entry name" value="4HB_MCP_1"/>
    <property type="match status" value="1"/>
</dbReference>
<evidence type="ECO:0000256" key="1">
    <source>
        <dbReference type="ARBA" id="ARBA00004236"/>
    </source>
</evidence>
<evidence type="ECO:0000313" key="12">
    <source>
        <dbReference type="Proteomes" id="UP001248709"/>
    </source>
</evidence>
<dbReference type="InterPro" id="IPR024478">
    <property type="entry name" value="HlyB_4HB_MCP"/>
</dbReference>
<dbReference type="InterPro" id="IPR003660">
    <property type="entry name" value="HAMP_dom"/>
</dbReference>
<proteinExistence type="inferred from homology"/>
<dbReference type="SUPFAM" id="SSF58104">
    <property type="entry name" value="Methyl-accepting chemotaxis protein (MCP) signaling domain"/>
    <property type="match status" value="1"/>
</dbReference>
<keyword evidence="8" id="KW-1133">Transmembrane helix</keyword>
<comment type="caution">
    <text evidence="11">The sequence shown here is derived from an EMBL/GenBank/DDBJ whole genome shotgun (WGS) entry which is preliminary data.</text>
</comment>
<sequence>MNWFYNLKTAFKLLLVFSVVGMMILFAGLTAVKQLGEMNGRLSDLYQNHFLGIRPLIETKAILNHSRNELRRLYGGNESERALIFQSVQTDTAAANERIEEFKKAKLAAEAQELLPVLETALDRYNQAVDEIAQMAANHQIDPLLRLLNDTGGIYAKGRDDTLAALDRLADINVDTARRAGQEGKEAFVSGRQLVYWIFGAAVAITIIAGILISIILSRPLQKISRIVQLTAEGDLRTLSGVRTKDEIGMLASGVDTMILNLRKVVNHTQLNAESLAAAARQISATGEEMAGSHQPESAGVIHALFKELTGVIDSLAQNTKHAAGLSEQSVRIADRGGEAVHALMSSINDVLAHMAKLEKDLPALGGIVEAIEDIADRTDLLALSAAIEAARAGEQGKGFAVVAGEVRKLAERSGSAVKEIGVLVKGVQEHTRLVATAVQESVAYSRKTADSLGDIQRIVGETGSKVTAIADESVEQSLQAASVSQVVESITSGTGDTAEASEFMAATARNLTQKAAELQASVSLFKIDRQEETRRERA</sequence>
<keyword evidence="2" id="KW-1003">Cell membrane</keyword>
<feature type="transmembrane region" description="Helical" evidence="8">
    <location>
        <begin position="194"/>
        <end position="217"/>
    </location>
</feature>
<dbReference type="SMART" id="SM00304">
    <property type="entry name" value="HAMP"/>
    <property type="match status" value="2"/>
</dbReference>
<evidence type="ECO:0000256" key="4">
    <source>
        <dbReference type="ARBA" id="ARBA00023136"/>
    </source>
</evidence>
<evidence type="ECO:0000256" key="7">
    <source>
        <dbReference type="SAM" id="Coils"/>
    </source>
</evidence>
<reference evidence="11 12" key="1">
    <citation type="submission" date="2023-07" db="EMBL/GenBank/DDBJ databases">
        <title>Genomic Encyclopedia of Type Strains, Phase IV (KMG-IV): sequencing the most valuable type-strain genomes for metagenomic binning, comparative biology and taxonomic classification.</title>
        <authorList>
            <person name="Goeker M."/>
        </authorList>
    </citation>
    <scope>NUCLEOTIDE SEQUENCE [LARGE SCALE GENOMIC DNA]</scope>
    <source>
        <strain evidence="11 12">T98</strain>
    </source>
</reference>
<comment type="similarity">
    <text evidence="5">Belongs to the methyl-accepting chemotaxis (MCP) protein family.</text>
</comment>
<protein>
    <submittedName>
        <fullName evidence="11">Methyl-accepting chemotaxis protein</fullName>
    </submittedName>
</protein>
<evidence type="ECO:0000256" key="8">
    <source>
        <dbReference type="SAM" id="Phobius"/>
    </source>
</evidence>